<evidence type="ECO:0000259" key="2">
    <source>
        <dbReference type="Pfam" id="PF11258"/>
    </source>
</evidence>
<sequence length="356" mass="36978">MKHSSTRARLIAATTLVASGALVLGACSSSKTAAPTTTTTTTAPVKCPLSGVDAPSGGVPARPALPVKIDNYNAARPQSGLDFTDIVFEEPVEGGITRYVAVFQCQNASSIGPVRSARNIDIGIVGQLGTVPLGHVGGIDPVIANIKSAGITDLDLGHNPQAATHPAGRYAPYDTYTSTAALYALVPNMTTPPKPIYTFTTPVPTGTAITSAHVPFSGQSDVTWNWNASSGTWLRFYNGTQPDNNADGTQNQAANVIVQTVHVTYGPWVENAGGGLEVQAQLYGTSGPAMVLRNGVQITGTWSRDSVSSPTIFKTSSGKTITMAPGRTWVELLPDTQTPTVTPAPASSTTTTTLKK</sequence>
<dbReference type="InterPro" id="IPR023158">
    <property type="entry name" value="YerB-like_sf"/>
</dbReference>
<dbReference type="PROSITE" id="PS51257">
    <property type="entry name" value="PROKAR_LIPOPROTEIN"/>
    <property type="match status" value="1"/>
</dbReference>
<feature type="region of interest" description="Disordered" evidence="1">
    <location>
        <begin position="336"/>
        <end position="356"/>
    </location>
</feature>
<name>A0A6J7DZI1_9ZZZZ</name>
<dbReference type="EMBL" id="CAFABE010000002">
    <property type="protein sequence ID" value="CAB4816126.1"/>
    <property type="molecule type" value="Genomic_DNA"/>
</dbReference>
<dbReference type="Pfam" id="PF11258">
    <property type="entry name" value="DUF3048"/>
    <property type="match status" value="1"/>
</dbReference>
<dbReference type="InterPro" id="IPR035328">
    <property type="entry name" value="DUF3048_C"/>
</dbReference>
<dbReference type="EMBL" id="CAFBLT010000001">
    <property type="protein sequence ID" value="CAB4876066.1"/>
    <property type="molecule type" value="Genomic_DNA"/>
</dbReference>
<feature type="domain" description="DUF3048" evidence="2">
    <location>
        <begin position="58"/>
        <end position="185"/>
    </location>
</feature>
<dbReference type="Pfam" id="PF17479">
    <property type="entry name" value="DUF3048_C"/>
    <property type="match status" value="1"/>
</dbReference>
<protein>
    <submittedName>
        <fullName evidence="5">Unannotated protein</fullName>
    </submittedName>
</protein>
<evidence type="ECO:0000313" key="6">
    <source>
        <dbReference type="EMBL" id="CAB5022527.1"/>
    </source>
</evidence>
<dbReference type="EMBL" id="CAFBPM010000008">
    <property type="protein sequence ID" value="CAB5022527.1"/>
    <property type="molecule type" value="Genomic_DNA"/>
</dbReference>
<dbReference type="SUPFAM" id="SSF159774">
    <property type="entry name" value="YerB-like"/>
    <property type="match status" value="1"/>
</dbReference>
<evidence type="ECO:0000259" key="3">
    <source>
        <dbReference type="Pfam" id="PF17479"/>
    </source>
</evidence>
<dbReference type="Gene3D" id="3.50.90.10">
    <property type="entry name" value="YerB-like"/>
    <property type="match status" value="1"/>
</dbReference>
<reference evidence="5" key="1">
    <citation type="submission" date="2020-05" db="EMBL/GenBank/DDBJ databases">
        <authorList>
            <person name="Chiriac C."/>
            <person name="Salcher M."/>
            <person name="Ghai R."/>
            <person name="Kavagutti S V."/>
        </authorList>
    </citation>
    <scope>NUCLEOTIDE SEQUENCE</scope>
</reference>
<organism evidence="5">
    <name type="scientific">freshwater metagenome</name>
    <dbReference type="NCBI Taxonomy" id="449393"/>
    <lineage>
        <taxon>unclassified sequences</taxon>
        <taxon>metagenomes</taxon>
        <taxon>ecological metagenomes</taxon>
    </lineage>
</organism>
<proteinExistence type="predicted"/>
<evidence type="ECO:0000256" key="1">
    <source>
        <dbReference type="SAM" id="MobiDB-lite"/>
    </source>
</evidence>
<evidence type="ECO:0000313" key="5">
    <source>
        <dbReference type="EMBL" id="CAB4876066.1"/>
    </source>
</evidence>
<gene>
    <name evidence="4" type="ORF">UFOPK3164_00072</name>
    <name evidence="5" type="ORF">UFOPK3427_01134</name>
    <name evidence="6" type="ORF">UFOPK4112_01007</name>
</gene>
<accession>A0A6J7DZI1</accession>
<dbReference type="InterPro" id="IPR021416">
    <property type="entry name" value="DUF3048_N"/>
</dbReference>
<feature type="domain" description="DUF3048" evidence="3">
    <location>
        <begin position="213"/>
        <end position="330"/>
    </location>
</feature>
<evidence type="ECO:0000313" key="4">
    <source>
        <dbReference type="EMBL" id="CAB4816126.1"/>
    </source>
</evidence>
<dbReference type="AlphaFoldDB" id="A0A6J7DZI1"/>